<feature type="domain" description="HTH luxR-type" evidence="4">
    <location>
        <begin position="306"/>
        <end position="371"/>
    </location>
</feature>
<dbReference type="SMART" id="SM00421">
    <property type="entry name" value="HTH_LUXR"/>
    <property type="match status" value="1"/>
</dbReference>
<dbReference type="InterPro" id="IPR029016">
    <property type="entry name" value="GAF-like_dom_sf"/>
</dbReference>
<evidence type="ECO:0000256" key="2">
    <source>
        <dbReference type="ARBA" id="ARBA00023125"/>
    </source>
</evidence>
<evidence type="ECO:0000256" key="3">
    <source>
        <dbReference type="ARBA" id="ARBA00023163"/>
    </source>
</evidence>
<dbReference type="RefSeq" id="WP_240252992.1">
    <property type="nucleotide sequence ID" value="NZ_JAKTTI010000003.1"/>
</dbReference>
<dbReference type="Gene3D" id="1.10.10.10">
    <property type="entry name" value="Winged helix-like DNA-binding domain superfamily/Winged helix DNA-binding domain"/>
    <property type="match status" value="1"/>
</dbReference>
<dbReference type="InterPro" id="IPR036388">
    <property type="entry name" value="WH-like_DNA-bd_sf"/>
</dbReference>
<protein>
    <submittedName>
        <fullName evidence="5">LuxR C-terminal-related transcriptional regulator</fullName>
    </submittedName>
</protein>
<keyword evidence="3" id="KW-0804">Transcription</keyword>
<evidence type="ECO:0000256" key="1">
    <source>
        <dbReference type="ARBA" id="ARBA00023015"/>
    </source>
</evidence>
<dbReference type="Proteomes" id="UP001431131">
    <property type="component" value="Unassembled WGS sequence"/>
</dbReference>
<organism evidence="5 6">
    <name type="scientific">Fredinandcohnia quinoae</name>
    <dbReference type="NCBI Taxonomy" id="2918902"/>
    <lineage>
        <taxon>Bacteria</taxon>
        <taxon>Bacillati</taxon>
        <taxon>Bacillota</taxon>
        <taxon>Bacilli</taxon>
        <taxon>Bacillales</taxon>
        <taxon>Bacillaceae</taxon>
        <taxon>Fredinandcohnia</taxon>
    </lineage>
</organism>
<dbReference type="PRINTS" id="PR00038">
    <property type="entry name" value="HTHLUXR"/>
</dbReference>
<dbReference type="AlphaFoldDB" id="A0AAW5E4K6"/>
<dbReference type="PROSITE" id="PS50043">
    <property type="entry name" value="HTH_LUXR_2"/>
    <property type="match status" value="1"/>
</dbReference>
<dbReference type="SUPFAM" id="SSF46894">
    <property type="entry name" value="C-terminal effector domain of the bipartite response regulators"/>
    <property type="match status" value="1"/>
</dbReference>
<dbReference type="Gene3D" id="3.30.450.40">
    <property type="match status" value="1"/>
</dbReference>
<dbReference type="SUPFAM" id="SSF55781">
    <property type="entry name" value="GAF domain-like"/>
    <property type="match status" value="1"/>
</dbReference>
<dbReference type="CDD" id="cd06170">
    <property type="entry name" value="LuxR_C_like"/>
    <property type="match status" value="1"/>
</dbReference>
<dbReference type="InterPro" id="IPR000792">
    <property type="entry name" value="Tscrpt_reg_LuxR_C"/>
</dbReference>
<dbReference type="GO" id="GO:0003677">
    <property type="term" value="F:DNA binding"/>
    <property type="evidence" value="ECO:0007669"/>
    <property type="project" value="UniProtKB-KW"/>
</dbReference>
<accession>A0AAW5E4K6</accession>
<dbReference type="PANTHER" id="PTHR44688:SF16">
    <property type="entry name" value="DNA-BINDING TRANSCRIPTIONAL ACTIVATOR DEVR_DOSR"/>
    <property type="match status" value="1"/>
</dbReference>
<reference evidence="5" key="1">
    <citation type="submission" date="2022-02" db="EMBL/GenBank/DDBJ databases">
        <title>Fredinandcohnia quinoae sp. nov. isolated from Chenopodium quinoa seeds.</title>
        <authorList>
            <person name="Saati-Santamaria Z."/>
            <person name="Flores-Felix J.D."/>
            <person name="Igual J.M."/>
            <person name="Velazquez E."/>
            <person name="Garcia-Fraile P."/>
            <person name="Martinez-Molina E."/>
        </authorList>
    </citation>
    <scope>NUCLEOTIDE SEQUENCE</scope>
    <source>
        <strain evidence="5">SECRCQ15</strain>
    </source>
</reference>
<name>A0AAW5E4K6_9BACI</name>
<dbReference type="Pfam" id="PF00196">
    <property type="entry name" value="GerE"/>
    <property type="match status" value="1"/>
</dbReference>
<dbReference type="Pfam" id="PF01590">
    <property type="entry name" value="GAF"/>
    <property type="match status" value="1"/>
</dbReference>
<dbReference type="EMBL" id="JAKTTI010000003">
    <property type="protein sequence ID" value="MCH1624520.1"/>
    <property type="molecule type" value="Genomic_DNA"/>
</dbReference>
<sequence length="374" mass="43854">MTHPLHPYEEITFQQFILFIKSHNKQIDDNINIYLNNEPNLTDTDRKMVEALLKSFFRLLTSPSVSEINEQYEQYLDTWVQSQLAFLNVKSFNLFHLIFEKSIVTLMVNMKHAQNISILMFLQSIFSHLVHSYDNCREVENKTDMNQVERNRFQVIDKLNELLISSAGTKDFAHILKKCEEFFQYKRCVFYAYIPWSHEFYGVIGSELSKVQSMRGNIGFLNTIFHTKKPIFLKKPQNYVQEKHIKLFNLSSVIFVPIFHLDQVFGWMTFDQEGEEFDCSVEELALLELVGKRLGLFLSRDNTEVPLNSGLQLTEREAEILDLLAEGYDNKKMAELLYLSEHTIRDYVSNLMTKLKAKNRTQVVASAFRLGLLR</sequence>
<dbReference type="PANTHER" id="PTHR44688">
    <property type="entry name" value="DNA-BINDING TRANSCRIPTIONAL ACTIVATOR DEVR_DOSR"/>
    <property type="match status" value="1"/>
</dbReference>
<gene>
    <name evidence="5" type="ORF">MJG50_04205</name>
</gene>
<dbReference type="InterPro" id="IPR003018">
    <property type="entry name" value="GAF"/>
</dbReference>
<evidence type="ECO:0000313" key="6">
    <source>
        <dbReference type="Proteomes" id="UP001431131"/>
    </source>
</evidence>
<evidence type="ECO:0000259" key="4">
    <source>
        <dbReference type="PROSITE" id="PS50043"/>
    </source>
</evidence>
<keyword evidence="1" id="KW-0805">Transcription regulation</keyword>
<proteinExistence type="predicted"/>
<keyword evidence="2" id="KW-0238">DNA-binding</keyword>
<dbReference type="InterPro" id="IPR016032">
    <property type="entry name" value="Sig_transdc_resp-reg_C-effctor"/>
</dbReference>
<comment type="caution">
    <text evidence="5">The sequence shown here is derived from an EMBL/GenBank/DDBJ whole genome shotgun (WGS) entry which is preliminary data.</text>
</comment>
<evidence type="ECO:0000313" key="5">
    <source>
        <dbReference type="EMBL" id="MCH1624520.1"/>
    </source>
</evidence>
<dbReference type="GO" id="GO:0045892">
    <property type="term" value="P:negative regulation of DNA-templated transcription"/>
    <property type="evidence" value="ECO:0007669"/>
    <property type="project" value="UniProtKB-ARBA"/>
</dbReference>
<keyword evidence="6" id="KW-1185">Reference proteome</keyword>